<dbReference type="PANTHER" id="PTHR12507">
    <property type="entry name" value="REDUCED GROWTH PHENOTYPE 1 RGP1, YEAST -RELATED"/>
    <property type="match status" value="1"/>
</dbReference>
<feature type="compositionally biased region" description="Basic residues" evidence="1">
    <location>
        <begin position="359"/>
        <end position="369"/>
    </location>
</feature>
<feature type="region of interest" description="Disordered" evidence="1">
    <location>
        <begin position="914"/>
        <end position="933"/>
    </location>
</feature>
<dbReference type="Proteomes" id="UP000027361">
    <property type="component" value="Unassembled WGS sequence"/>
</dbReference>
<sequence length="1299" mass="133630">MATANGAAMPSSSPGAGSPSSSVSTSSSSLRVTVEPGQSSFFAGEYFHCKITFSNVATPPARSHQQLRQEYDDGTSTPTSGMTSRSRSGRGSGAASPSTSSTTSPSASGTSTPNRSTSRGSQHTRKASSSLHVANANTNRAFSHGKSQSLYDVRPVDADKVGAGEHARTPVRRERRGLVGRGPKPAELRSQAGNDEEDHGNEPASRGTKGATKVSHGKSVSVAVAQISSSAKHGSEDARGNLHGLGLGLPGRRGSGGSAAGYPASRNASGASEAGSSDTARTPSSSYAVTGAVAPRGGARPGSAAAPLQAPEVHDGQTKHNADDSFDEENDGVQKVSKQHPRVFNNTAAKAKSLVSRTSGRHPHSRKKSVVQTQVEDLTEAFALEMGLEATPEESSAAASPAILGGNGGLNGMTEHNYDCSNAPGTSSTEDGNAAGSRVIDVGDDSFASATSKAGGPGGVASGFYGIGRNDTMESVVREDLSERLASSDKRTGPVVGRRGGLALGLDRRLSNSSNRSMLSPTNLSIISTHFPASMHRSGSAAAAAGSGVGDSSPTIPAASSAAPSTSPLFPAPAHANVAPGSEVLLWSYAQFSGMFSIDESLIKPFDFELVKYRIAQGTFVSASSASSGGRGASSGIVGPGGRSELQLQRQTPSERGGAASSRGRTIGGGELLSIGQEDVEAELRMGDDTGSAGGIGGESGAGGPEETAAAMRRAISGQGMGKSFEADGWTAYLRNRLTLGSGGAAASDNGMIGGASGGSGGAGGGGMVAGLLRRGHKHKRTGSTLVDTSQKALLAKGIPTFSTPPSILCVDLALEPGQSRSYHFRLPLPPDLPPSYLGKAISFTYTLAIGTNRLDLSNATVRSSSRKSAQKSRLIQIPIRIYNHVAVSGARPFWDLLNPIVWVRDGAVISPADDEAEGEDAEDALDAAAPPPPLPLPEHVTAAEGAQELANLKKKRDESSHVNLVSYAKELLASCATPTGSSFDASSALTDSALQPGETSTIVTATLPAPHLSARSLGKALMRRRSSVVSAASRAGAEEDTIDTCMEAVEVLSRTSSKVSYDIAKDGQIAAVLTLVKSKLRLGDTVSGVITINQKTAYARIIRVAVHLESHEEIQSDIATLPSTRSQKLTKRAVASHHDSTLDAGQVSFALPIPSGATPDFTTSGVKLLWTIRLSLLTLTSVKPPASPKSSSRSNIYNGGPHAPIPPPAPSASKRALPPPHLVPGTPDGFALYHQSLRALPSLCGPLPSFTPDESHRSFLKRNGYGVEAKLEIVECSVPLVVLPNSTRFKTASVRFAA</sequence>
<dbReference type="InParanoid" id="A0A066WIA9"/>
<keyword evidence="3" id="KW-1185">Reference proteome</keyword>
<feature type="compositionally biased region" description="Gly residues" evidence="1">
    <location>
        <begin position="629"/>
        <end position="642"/>
    </location>
</feature>
<feature type="compositionally biased region" description="Polar residues" evidence="1">
    <location>
        <begin position="267"/>
        <end position="287"/>
    </location>
</feature>
<evidence type="ECO:0000313" key="2">
    <source>
        <dbReference type="EMBL" id="KDN50410.1"/>
    </source>
</evidence>
<feature type="compositionally biased region" description="Basic and acidic residues" evidence="1">
    <location>
        <begin position="312"/>
        <end position="323"/>
    </location>
</feature>
<proteinExistence type="predicted"/>
<feature type="compositionally biased region" description="Low complexity" evidence="1">
    <location>
        <begin position="219"/>
        <end position="231"/>
    </location>
</feature>
<feature type="compositionally biased region" description="Polar residues" evidence="1">
    <location>
        <begin position="57"/>
        <end position="68"/>
    </location>
</feature>
<dbReference type="InterPro" id="IPR014848">
    <property type="entry name" value="Rgp1"/>
</dbReference>
<accession>A0A066WIA9</accession>
<feature type="compositionally biased region" description="Low complexity" evidence="1">
    <location>
        <begin position="1"/>
        <end position="29"/>
    </location>
</feature>
<dbReference type="GeneID" id="25266413"/>
<feature type="region of interest" description="Disordered" evidence="1">
    <location>
        <begin position="542"/>
        <end position="566"/>
    </location>
</feature>
<feature type="region of interest" description="Disordered" evidence="1">
    <location>
        <begin position="1"/>
        <end position="33"/>
    </location>
</feature>
<evidence type="ECO:0000313" key="3">
    <source>
        <dbReference type="Proteomes" id="UP000027361"/>
    </source>
</evidence>
<feature type="compositionally biased region" description="Low complexity" evidence="1">
    <location>
        <begin position="288"/>
        <end position="307"/>
    </location>
</feature>
<feature type="compositionally biased region" description="Low complexity" evidence="1">
    <location>
        <begin position="74"/>
        <end position="86"/>
    </location>
</feature>
<feature type="compositionally biased region" description="Low complexity" evidence="1">
    <location>
        <begin position="93"/>
        <end position="112"/>
    </location>
</feature>
<dbReference type="RefSeq" id="XP_013244535.1">
    <property type="nucleotide sequence ID" value="XM_013389081.1"/>
</dbReference>
<feature type="compositionally biased region" description="Gly residues" evidence="1">
    <location>
        <begin position="243"/>
        <end position="259"/>
    </location>
</feature>
<dbReference type="HOGENOM" id="CLU_261622_0_0_1"/>
<protein>
    <submittedName>
        <fullName evidence="2">Rgp1-domain-containing protein</fullName>
    </submittedName>
</protein>
<reference evidence="2 3" key="1">
    <citation type="submission" date="2014-05" db="EMBL/GenBank/DDBJ databases">
        <title>Draft genome sequence of a rare smut relative, Tilletiaria anomala UBC 951.</title>
        <authorList>
            <consortium name="DOE Joint Genome Institute"/>
            <person name="Toome M."/>
            <person name="Kuo A."/>
            <person name="Henrissat B."/>
            <person name="Lipzen A."/>
            <person name="Tritt A."/>
            <person name="Yoshinaga Y."/>
            <person name="Zane M."/>
            <person name="Barry K."/>
            <person name="Grigoriev I.V."/>
            <person name="Spatafora J.W."/>
            <person name="Aimea M.C."/>
        </authorList>
    </citation>
    <scope>NUCLEOTIDE SEQUENCE [LARGE SCALE GENOMIC DNA]</scope>
    <source>
        <strain evidence="2 3">UBC 951</strain>
    </source>
</reference>
<name>A0A066WIA9_TILAU</name>
<feature type="region of interest" description="Disordered" evidence="1">
    <location>
        <begin position="57"/>
        <end position="371"/>
    </location>
</feature>
<dbReference type="Pfam" id="PF08737">
    <property type="entry name" value="Rgp1"/>
    <property type="match status" value="1"/>
</dbReference>
<feature type="compositionally biased region" description="Polar residues" evidence="1">
    <location>
        <begin position="113"/>
        <end position="150"/>
    </location>
</feature>
<comment type="caution">
    <text evidence="2">The sequence shown here is derived from an EMBL/GenBank/DDBJ whole genome shotgun (WGS) entry which is preliminary data.</text>
</comment>
<dbReference type="STRING" id="1037660.A0A066WIA9"/>
<evidence type="ECO:0000256" key="1">
    <source>
        <dbReference type="SAM" id="MobiDB-lite"/>
    </source>
</evidence>
<feature type="compositionally biased region" description="Acidic residues" evidence="1">
    <location>
        <begin position="914"/>
        <end position="926"/>
    </location>
</feature>
<feature type="region of interest" description="Disordered" evidence="1">
    <location>
        <begin position="1183"/>
        <end position="1222"/>
    </location>
</feature>
<dbReference type="EMBL" id="JMSN01000019">
    <property type="protein sequence ID" value="KDN50410.1"/>
    <property type="molecule type" value="Genomic_DNA"/>
</dbReference>
<dbReference type="OrthoDB" id="1918at2759"/>
<gene>
    <name evidence="2" type="ORF">K437DRAFT_273139</name>
</gene>
<feature type="compositionally biased region" description="Low complexity" evidence="1">
    <location>
        <begin position="1183"/>
        <end position="1195"/>
    </location>
</feature>
<feature type="region of interest" description="Disordered" evidence="1">
    <location>
        <begin position="623"/>
        <end position="672"/>
    </location>
</feature>
<feature type="compositionally biased region" description="Basic and acidic residues" evidence="1">
    <location>
        <begin position="154"/>
        <end position="172"/>
    </location>
</feature>
<organism evidence="2 3">
    <name type="scientific">Tilletiaria anomala (strain ATCC 24038 / CBS 436.72 / UBC 951)</name>
    <dbReference type="NCBI Taxonomy" id="1037660"/>
    <lineage>
        <taxon>Eukaryota</taxon>
        <taxon>Fungi</taxon>
        <taxon>Dikarya</taxon>
        <taxon>Basidiomycota</taxon>
        <taxon>Ustilaginomycotina</taxon>
        <taxon>Exobasidiomycetes</taxon>
        <taxon>Georgefischeriales</taxon>
        <taxon>Tilletiariaceae</taxon>
        <taxon>Tilletiaria</taxon>
    </lineage>
</organism>